<dbReference type="InterPro" id="IPR045608">
    <property type="entry name" value="Trypco2"/>
</dbReference>
<dbReference type="EMBL" id="CP108482">
    <property type="protein sequence ID" value="WUS58158.1"/>
    <property type="molecule type" value="Genomic_DNA"/>
</dbReference>
<feature type="region of interest" description="Disordered" evidence="1">
    <location>
        <begin position="84"/>
        <end position="104"/>
    </location>
</feature>
<protein>
    <recommendedName>
        <fullName evidence="2">Trypsin-co-occurring domain-containing protein</fullName>
    </recommendedName>
</protein>
<feature type="domain" description="Trypsin-co-occurring" evidence="2">
    <location>
        <begin position="5"/>
        <end position="82"/>
    </location>
</feature>
<evidence type="ECO:0000256" key="1">
    <source>
        <dbReference type="SAM" id="MobiDB-lite"/>
    </source>
</evidence>
<dbReference type="RefSeq" id="WP_329495823.1">
    <property type="nucleotide sequence ID" value="NZ_CP108460.1"/>
</dbReference>
<reference evidence="3 4" key="1">
    <citation type="submission" date="2022-10" db="EMBL/GenBank/DDBJ databases">
        <title>The complete genomes of actinobacterial strains from the NBC collection.</title>
        <authorList>
            <person name="Joergensen T.S."/>
            <person name="Alvarez Arevalo M."/>
            <person name="Sterndorff E.B."/>
            <person name="Faurdal D."/>
            <person name="Vuksanovic O."/>
            <person name="Mourched A.-S."/>
            <person name="Charusanti P."/>
            <person name="Shaw S."/>
            <person name="Blin K."/>
            <person name="Weber T."/>
        </authorList>
    </citation>
    <scope>NUCLEOTIDE SEQUENCE [LARGE SCALE GENOMIC DNA]</scope>
    <source>
        <strain evidence="3 4">NBC_01247</strain>
    </source>
</reference>
<dbReference type="Proteomes" id="UP001432014">
    <property type="component" value="Chromosome"/>
</dbReference>
<keyword evidence="4" id="KW-1185">Reference proteome</keyword>
<organism evidence="3 4">
    <name type="scientific">Kitasatospora herbaricolor</name>
    <dbReference type="NCBI Taxonomy" id="68217"/>
    <lineage>
        <taxon>Bacteria</taxon>
        <taxon>Bacillati</taxon>
        <taxon>Actinomycetota</taxon>
        <taxon>Actinomycetes</taxon>
        <taxon>Kitasatosporales</taxon>
        <taxon>Streptomycetaceae</taxon>
        <taxon>Kitasatospora</taxon>
    </lineage>
</organism>
<evidence type="ECO:0000313" key="3">
    <source>
        <dbReference type="EMBL" id="WUS58158.1"/>
    </source>
</evidence>
<sequence length="104" mass="10978">MSESIELADAIEAVRQELLDASARGAGQPLRFEVGEVTLDFSVELRRDARAKGGVKAWVLSADAEAGIAHHRFHKVSVTLHPKDAGTGASPLVGNADLGSRDGF</sequence>
<evidence type="ECO:0000259" key="2">
    <source>
        <dbReference type="Pfam" id="PF19631"/>
    </source>
</evidence>
<proteinExistence type="predicted"/>
<dbReference type="Pfam" id="PF19631">
    <property type="entry name" value="Trypco2"/>
    <property type="match status" value="1"/>
</dbReference>
<accession>A0ABZ1WBL6</accession>
<gene>
    <name evidence="3" type="ORF">OG469_23170</name>
</gene>
<evidence type="ECO:0000313" key="4">
    <source>
        <dbReference type="Proteomes" id="UP001432014"/>
    </source>
</evidence>
<name>A0ABZ1WBL6_9ACTN</name>